<proteinExistence type="predicted"/>
<keyword evidence="5 12" id="KW-0418">Kinase</keyword>
<evidence type="ECO:0000256" key="1">
    <source>
        <dbReference type="ARBA" id="ARBA00012513"/>
    </source>
</evidence>
<comment type="catalytic activity">
    <reaction evidence="7">
        <text>L-threonyl-[protein] + ATP = O-phospho-L-threonyl-[protein] + ADP + H(+)</text>
        <dbReference type="Rhea" id="RHEA:46608"/>
        <dbReference type="Rhea" id="RHEA-COMP:11060"/>
        <dbReference type="Rhea" id="RHEA-COMP:11605"/>
        <dbReference type="ChEBI" id="CHEBI:15378"/>
        <dbReference type="ChEBI" id="CHEBI:30013"/>
        <dbReference type="ChEBI" id="CHEBI:30616"/>
        <dbReference type="ChEBI" id="CHEBI:61977"/>
        <dbReference type="ChEBI" id="CHEBI:456216"/>
        <dbReference type="EC" id="2.7.11.1"/>
    </reaction>
</comment>
<comment type="caution">
    <text evidence="12">The sequence shown here is derived from an EMBL/GenBank/DDBJ whole genome shotgun (WGS) entry which is preliminary data.</text>
</comment>
<dbReference type="InterPro" id="IPR011009">
    <property type="entry name" value="Kinase-like_dom_sf"/>
</dbReference>
<feature type="domain" description="Protein kinase" evidence="11">
    <location>
        <begin position="52"/>
        <end position="419"/>
    </location>
</feature>
<dbReference type="AlphaFoldDB" id="A0A167XTR1"/>
<keyword evidence="13" id="KW-1185">Reference proteome</keyword>
<dbReference type="Pfam" id="PF00069">
    <property type="entry name" value="Pkinase"/>
    <property type="match status" value="2"/>
</dbReference>
<sequence length="419" mass="46873">MTSRPATPPNETPAKRKHHRFHYVSTVAEWVEAYHPDGFHPVHLDDVLDHRYRVIRKLGYGSFSTVWLAVDQVSSRHVAVKVIRAADSPKPQEVAVYQYLARPETKPTGRRNIAMGPQAELMLYKSPICQDGDWWKRRFPIAWARRMLRDVLSGIHFLHTNGVVHGDLHLGNVLLTAKQLDVTSTAAETLKQNPAEGQAVRRLDDRTDLWAPAYILPSKVLLDQVSFGLDPLVKLSDLGQAFWESHPSSSLSTPPQLQAPEALLGGRLGRGVDLWSFGCLVFELITGQSLFRINQLEGNRFDEEFNDQHLLEALDVTQQRLPSHLWAQWKRSGSYFGADGKRREATGPTSDEESYGNGGDPLDLDYDSDVLGQDTGQPVPLASAERYDPLEVQFTAARPVDMDEREAPWCSGSCAACCS</sequence>
<evidence type="ECO:0000256" key="9">
    <source>
        <dbReference type="PROSITE-ProRule" id="PRU10141"/>
    </source>
</evidence>
<evidence type="ECO:0000256" key="5">
    <source>
        <dbReference type="ARBA" id="ARBA00022777"/>
    </source>
</evidence>
<evidence type="ECO:0000259" key="11">
    <source>
        <dbReference type="PROSITE" id="PS50011"/>
    </source>
</evidence>
<protein>
    <recommendedName>
        <fullName evidence="1">non-specific serine/threonine protein kinase</fullName>
        <ecNumber evidence="1">2.7.11.1</ecNumber>
    </recommendedName>
</protein>
<dbReference type="InterPro" id="IPR000719">
    <property type="entry name" value="Prot_kinase_dom"/>
</dbReference>
<dbReference type="InterPro" id="IPR051334">
    <property type="entry name" value="SRPK"/>
</dbReference>
<evidence type="ECO:0000256" key="4">
    <source>
        <dbReference type="ARBA" id="ARBA00022741"/>
    </source>
</evidence>
<dbReference type="InterPro" id="IPR017441">
    <property type="entry name" value="Protein_kinase_ATP_BS"/>
</dbReference>
<dbReference type="STRING" id="1081102.A0A167XTR1"/>
<dbReference type="PANTHER" id="PTHR47634">
    <property type="entry name" value="PROTEIN KINASE DOMAIN-CONTAINING PROTEIN-RELATED"/>
    <property type="match status" value="1"/>
</dbReference>
<dbReference type="SMART" id="SM00220">
    <property type="entry name" value="S_TKc"/>
    <property type="match status" value="1"/>
</dbReference>
<evidence type="ECO:0000256" key="8">
    <source>
        <dbReference type="ARBA" id="ARBA00048679"/>
    </source>
</evidence>
<dbReference type="Gene3D" id="3.30.200.20">
    <property type="entry name" value="Phosphorylase Kinase, domain 1"/>
    <property type="match status" value="1"/>
</dbReference>
<evidence type="ECO:0000256" key="6">
    <source>
        <dbReference type="ARBA" id="ARBA00022840"/>
    </source>
</evidence>
<dbReference type="EMBL" id="AZHD01000003">
    <property type="protein sequence ID" value="OAA65389.1"/>
    <property type="molecule type" value="Genomic_DNA"/>
</dbReference>
<gene>
    <name evidence="12" type="ORF">SPI_02176</name>
</gene>
<dbReference type="PANTHER" id="PTHR47634:SF9">
    <property type="entry name" value="PROTEIN KINASE DOMAIN-CONTAINING PROTEIN-RELATED"/>
    <property type="match status" value="1"/>
</dbReference>
<organism evidence="12 13">
    <name type="scientific">Niveomyces insectorum RCEF 264</name>
    <dbReference type="NCBI Taxonomy" id="1081102"/>
    <lineage>
        <taxon>Eukaryota</taxon>
        <taxon>Fungi</taxon>
        <taxon>Dikarya</taxon>
        <taxon>Ascomycota</taxon>
        <taxon>Pezizomycotina</taxon>
        <taxon>Sordariomycetes</taxon>
        <taxon>Hypocreomycetidae</taxon>
        <taxon>Hypocreales</taxon>
        <taxon>Cordycipitaceae</taxon>
        <taxon>Niveomyces</taxon>
    </lineage>
</organism>
<evidence type="ECO:0000256" key="7">
    <source>
        <dbReference type="ARBA" id="ARBA00047899"/>
    </source>
</evidence>
<keyword evidence="6 9" id="KW-0067">ATP-binding</keyword>
<dbReference type="SUPFAM" id="SSF56112">
    <property type="entry name" value="Protein kinase-like (PK-like)"/>
    <property type="match status" value="1"/>
</dbReference>
<dbReference type="PROSITE" id="PS00107">
    <property type="entry name" value="PROTEIN_KINASE_ATP"/>
    <property type="match status" value="1"/>
</dbReference>
<keyword evidence="4 9" id="KW-0547">Nucleotide-binding</keyword>
<feature type="region of interest" description="Disordered" evidence="10">
    <location>
        <begin position="338"/>
        <end position="362"/>
    </location>
</feature>
<name>A0A167XTR1_9HYPO</name>
<dbReference type="OrthoDB" id="5979581at2759"/>
<accession>A0A167XTR1</accession>
<evidence type="ECO:0000313" key="12">
    <source>
        <dbReference type="EMBL" id="OAA65389.1"/>
    </source>
</evidence>
<dbReference type="GO" id="GO:0005634">
    <property type="term" value="C:nucleus"/>
    <property type="evidence" value="ECO:0007669"/>
    <property type="project" value="TreeGrafter"/>
</dbReference>
<keyword evidence="2" id="KW-0723">Serine/threonine-protein kinase</keyword>
<dbReference type="GO" id="GO:0000245">
    <property type="term" value="P:spliceosomal complex assembly"/>
    <property type="evidence" value="ECO:0007669"/>
    <property type="project" value="TreeGrafter"/>
</dbReference>
<comment type="catalytic activity">
    <reaction evidence="8">
        <text>L-seryl-[protein] + ATP = O-phospho-L-seryl-[protein] + ADP + H(+)</text>
        <dbReference type="Rhea" id="RHEA:17989"/>
        <dbReference type="Rhea" id="RHEA-COMP:9863"/>
        <dbReference type="Rhea" id="RHEA-COMP:11604"/>
        <dbReference type="ChEBI" id="CHEBI:15378"/>
        <dbReference type="ChEBI" id="CHEBI:29999"/>
        <dbReference type="ChEBI" id="CHEBI:30616"/>
        <dbReference type="ChEBI" id="CHEBI:83421"/>
        <dbReference type="ChEBI" id="CHEBI:456216"/>
        <dbReference type="EC" id="2.7.11.1"/>
    </reaction>
</comment>
<evidence type="ECO:0000256" key="2">
    <source>
        <dbReference type="ARBA" id="ARBA00022527"/>
    </source>
</evidence>
<dbReference type="Gene3D" id="1.10.510.10">
    <property type="entry name" value="Transferase(Phosphotransferase) domain 1"/>
    <property type="match status" value="1"/>
</dbReference>
<dbReference type="GO" id="GO:0004674">
    <property type="term" value="F:protein serine/threonine kinase activity"/>
    <property type="evidence" value="ECO:0007669"/>
    <property type="project" value="UniProtKB-KW"/>
</dbReference>
<feature type="binding site" evidence="9">
    <location>
        <position position="81"/>
    </location>
    <ligand>
        <name>ATP</name>
        <dbReference type="ChEBI" id="CHEBI:30616"/>
    </ligand>
</feature>
<dbReference type="PROSITE" id="PS50011">
    <property type="entry name" value="PROTEIN_KINASE_DOM"/>
    <property type="match status" value="1"/>
</dbReference>
<reference evidence="12 13" key="1">
    <citation type="journal article" date="2016" name="Genome Biol. Evol.">
        <title>Divergent and convergent evolution of fungal pathogenicity.</title>
        <authorList>
            <person name="Shang Y."/>
            <person name="Xiao G."/>
            <person name="Zheng P."/>
            <person name="Cen K."/>
            <person name="Zhan S."/>
            <person name="Wang C."/>
        </authorList>
    </citation>
    <scope>NUCLEOTIDE SEQUENCE [LARGE SCALE GENOMIC DNA]</scope>
    <source>
        <strain evidence="12 13">RCEF 264</strain>
    </source>
</reference>
<dbReference type="GO" id="GO:0005737">
    <property type="term" value="C:cytoplasm"/>
    <property type="evidence" value="ECO:0007669"/>
    <property type="project" value="TreeGrafter"/>
</dbReference>
<dbReference type="GO" id="GO:0005524">
    <property type="term" value="F:ATP binding"/>
    <property type="evidence" value="ECO:0007669"/>
    <property type="project" value="UniProtKB-UniRule"/>
</dbReference>
<evidence type="ECO:0000256" key="10">
    <source>
        <dbReference type="SAM" id="MobiDB-lite"/>
    </source>
</evidence>
<evidence type="ECO:0000256" key="3">
    <source>
        <dbReference type="ARBA" id="ARBA00022679"/>
    </source>
</evidence>
<dbReference type="GO" id="GO:0050684">
    <property type="term" value="P:regulation of mRNA processing"/>
    <property type="evidence" value="ECO:0007669"/>
    <property type="project" value="TreeGrafter"/>
</dbReference>
<dbReference type="Proteomes" id="UP000076874">
    <property type="component" value="Unassembled WGS sequence"/>
</dbReference>
<keyword evidence="3" id="KW-0808">Transferase</keyword>
<dbReference type="EC" id="2.7.11.1" evidence="1"/>
<evidence type="ECO:0000313" key="13">
    <source>
        <dbReference type="Proteomes" id="UP000076874"/>
    </source>
</evidence>